<dbReference type="EMBL" id="BONZ01000013">
    <property type="protein sequence ID" value="GIH13318.1"/>
    <property type="molecule type" value="Genomic_DNA"/>
</dbReference>
<reference evidence="1" key="1">
    <citation type="submission" date="2021-01" db="EMBL/GenBank/DDBJ databases">
        <title>Whole genome shotgun sequence of Rugosimonospora africana NBRC 104875.</title>
        <authorList>
            <person name="Komaki H."/>
            <person name="Tamura T."/>
        </authorList>
    </citation>
    <scope>NUCLEOTIDE SEQUENCE</scope>
    <source>
        <strain evidence="1">NBRC 104875</strain>
    </source>
</reference>
<evidence type="ECO:0000313" key="1">
    <source>
        <dbReference type="EMBL" id="GIH13318.1"/>
    </source>
</evidence>
<organism evidence="1 2">
    <name type="scientific">Rugosimonospora africana</name>
    <dbReference type="NCBI Taxonomy" id="556532"/>
    <lineage>
        <taxon>Bacteria</taxon>
        <taxon>Bacillati</taxon>
        <taxon>Actinomycetota</taxon>
        <taxon>Actinomycetes</taxon>
        <taxon>Micromonosporales</taxon>
        <taxon>Micromonosporaceae</taxon>
        <taxon>Rugosimonospora</taxon>
    </lineage>
</organism>
<gene>
    <name evidence="1" type="ORF">Raf01_14900</name>
</gene>
<protein>
    <submittedName>
        <fullName evidence="1">Uncharacterized protein</fullName>
    </submittedName>
</protein>
<name>A0A8J3VPI3_9ACTN</name>
<accession>A0A8J3VPI3</accession>
<evidence type="ECO:0000313" key="2">
    <source>
        <dbReference type="Proteomes" id="UP000642748"/>
    </source>
</evidence>
<dbReference type="RefSeq" id="WP_203916973.1">
    <property type="nucleotide sequence ID" value="NZ_BONZ01000013.1"/>
</dbReference>
<comment type="caution">
    <text evidence="1">The sequence shown here is derived from an EMBL/GenBank/DDBJ whole genome shotgun (WGS) entry which is preliminary data.</text>
</comment>
<dbReference type="Proteomes" id="UP000642748">
    <property type="component" value="Unassembled WGS sequence"/>
</dbReference>
<keyword evidence="2" id="KW-1185">Reference proteome</keyword>
<proteinExistence type="predicted"/>
<sequence>MRAQQTAFSGFANPVDPTPAELRAWAHQPDVVPLHTMPPDWDLLVSGDHLIGTLLELALDRGCPARRFALHCLYIYAADGIRTNFRAHPKRRLRKMVESVEQDGDELLRIWAHNVRMLIARPELFDYHDWCEGGLVRHPRRLS</sequence>
<dbReference type="AlphaFoldDB" id="A0A8J3VPI3"/>